<organism evidence="7 8">
    <name type="scientific">Actinotignum urinale</name>
    <dbReference type="NCBI Taxonomy" id="190146"/>
    <lineage>
        <taxon>Bacteria</taxon>
        <taxon>Bacillati</taxon>
        <taxon>Actinomycetota</taxon>
        <taxon>Actinomycetes</taxon>
        <taxon>Actinomycetales</taxon>
        <taxon>Actinomycetaceae</taxon>
        <taxon>Actinotignum</taxon>
    </lineage>
</organism>
<dbReference type="Proteomes" id="UP001281731">
    <property type="component" value="Unassembled WGS sequence"/>
</dbReference>
<dbReference type="PANTHER" id="PTHR43085:SF1">
    <property type="entry name" value="PSEUDOURIDINE KINASE-RELATED"/>
    <property type="match status" value="1"/>
</dbReference>
<evidence type="ECO:0000313" key="8">
    <source>
        <dbReference type="Proteomes" id="UP001281731"/>
    </source>
</evidence>
<feature type="domain" description="Carbohydrate kinase PfkB" evidence="6">
    <location>
        <begin position="1"/>
        <end position="309"/>
    </location>
</feature>
<keyword evidence="4 7" id="KW-0418">Kinase</keyword>
<evidence type="ECO:0000256" key="3">
    <source>
        <dbReference type="ARBA" id="ARBA00022741"/>
    </source>
</evidence>
<accession>A0AAW9HVU5</accession>
<name>A0AAW9HVU5_9ACTO</name>
<dbReference type="PANTHER" id="PTHR43085">
    <property type="entry name" value="HEXOKINASE FAMILY MEMBER"/>
    <property type="match status" value="1"/>
</dbReference>
<dbReference type="RefSeq" id="WP_320756492.1">
    <property type="nucleotide sequence ID" value="NZ_JAWNGC010000004.1"/>
</dbReference>
<dbReference type="InterPro" id="IPR050306">
    <property type="entry name" value="PfkB_Carbo_kinase"/>
</dbReference>
<dbReference type="Pfam" id="PF00294">
    <property type="entry name" value="PfkB"/>
    <property type="match status" value="1"/>
</dbReference>
<protein>
    <submittedName>
        <fullName evidence="7">Carbohydrate kinase</fullName>
        <ecNumber evidence="7">2.7.1.-</ecNumber>
    </submittedName>
</protein>
<keyword evidence="5" id="KW-0067">ATP-binding</keyword>
<evidence type="ECO:0000256" key="1">
    <source>
        <dbReference type="ARBA" id="ARBA00010688"/>
    </source>
</evidence>
<sequence length="322" mass="34477">MTRFVVIGEALIDLIVREKADGTFDASKGTEVVGGSPLNVAAGVSQLGYPTELATWFAQDDRAQRIKEVAAAQNVAIIPGSDEATRTTVATAILDSEGRARYEFDVDWNIPEIPDPAGVGHMHIGSYGTTLEPGATRVLRAVKRQAINGTVSYDPNARSDLMESPEKVVERIEELIALSDVVKASDEDIEWLYPDTPVEKVIRDWIKLGPSMVIVTRGPWGAYVKLENERDMLVVDPLNVALADTVGAGDSFMAGLLAGLTKLGYLGSPEAKARLREAKFADVLTALHQAVITAGLTVSHDGAYAPSPAEVADVITTDPRLA</sequence>
<evidence type="ECO:0000256" key="4">
    <source>
        <dbReference type="ARBA" id="ARBA00022777"/>
    </source>
</evidence>
<dbReference type="PROSITE" id="PS00584">
    <property type="entry name" value="PFKB_KINASES_2"/>
    <property type="match status" value="1"/>
</dbReference>
<dbReference type="AlphaFoldDB" id="A0AAW9HVU5"/>
<dbReference type="InterPro" id="IPR029056">
    <property type="entry name" value="Ribokinase-like"/>
</dbReference>
<dbReference type="GO" id="GO:0016301">
    <property type="term" value="F:kinase activity"/>
    <property type="evidence" value="ECO:0007669"/>
    <property type="project" value="UniProtKB-KW"/>
</dbReference>
<comment type="caution">
    <text evidence="7">The sequence shown here is derived from an EMBL/GenBank/DDBJ whole genome shotgun (WGS) entry which is preliminary data.</text>
</comment>
<dbReference type="InterPro" id="IPR002173">
    <property type="entry name" value="Carboh/pur_kinase_PfkB_CS"/>
</dbReference>
<gene>
    <name evidence="7" type="ORF">R6G80_04475</name>
</gene>
<proteinExistence type="inferred from homology"/>
<dbReference type="EC" id="2.7.1.-" evidence="7"/>
<keyword evidence="2 7" id="KW-0808">Transferase</keyword>
<reference evidence="7" key="1">
    <citation type="submission" date="2023-10" db="EMBL/GenBank/DDBJ databases">
        <title>Whole Genome based description of the genera Actinobaculum and Actinotignum reveals a complex phylogenetic relationship within the species included in the genus Actinotignum.</title>
        <authorList>
            <person name="Jensen C.S."/>
            <person name="Dargis R."/>
            <person name="Kemp M."/>
            <person name="Christensen J.J."/>
        </authorList>
    </citation>
    <scope>NUCLEOTIDE SEQUENCE</scope>
    <source>
        <strain evidence="7">SLA_B511</strain>
    </source>
</reference>
<dbReference type="EMBL" id="JAWNGC010000004">
    <property type="protein sequence ID" value="MDY5154979.1"/>
    <property type="molecule type" value="Genomic_DNA"/>
</dbReference>
<dbReference type="GO" id="GO:0005524">
    <property type="term" value="F:ATP binding"/>
    <property type="evidence" value="ECO:0007669"/>
    <property type="project" value="UniProtKB-KW"/>
</dbReference>
<keyword evidence="3" id="KW-0547">Nucleotide-binding</keyword>
<evidence type="ECO:0000256" key="5">
    <source>
        <dbReference type="ARBA" id="ARBA00022840"/>
    </source>
</evidence>
<dbReference type="InterPro" id="IPR011611">
    <property type="entry name" value="PfkB_dom"/>
</dbReference>
<evidence type="ECO:0000313" key="7">
    <source>
        <dbReference type="EMBL" id="MDY5154979.1"/>
    </source>
</evidence>
<comment type="similarity">
    <text evidence="1">Belongs to the carbohydrate kinase PfkB family.</text>
</comment>
<evidence type="ECO:0000259" key="6">
    <source>
        <dbReference type="Pfam" id="PF00294"/>
    </source>
</evidence>
<dbReference type="CDD" id="cd01167">
    <property type="entry name" value="bac_FRK"/>
    <property type="match status" value="1"/>
</dbReference>
<dbReference type="SUPFAM" id="SSF53613">
    <property type="entry name" value="Ribokinase-like"/>
    <property type="match status" value="1"/>
</dbReference>
<evidence type="ECO:0000256" key="2">
    <source>
        <dbReference type="ARBA" id="ARBA00022679"/>
    </source>
</evidence>
<dbReference type="Gene3D" id="3.40.1190.20">
    <property type="match status" value="1"/>
</dbReference>